<keyword evidence="6" id="KW-0812">Transmembrane</keyword>
<reference evidence="9" key="1">
    <citation type="journal article" date="2019" name="Int. J. Syst. Evol. Microbiol.">
        <title>The Global Catalogue of Microorganisms (GCM) 10K type strain sequencing project: providing services to taxonomists for standard genome sequencing and annotation.</title>
        <authorList>
            <consortium name="The Broad Institute Genomics Platform"/>
            <consortium name="The Broad Institute Genome Sequencing Center for Infectious Disease"/>
            <person name="Wu L."/>
            <person name="Ma J."/>
        </authorList>
    </citation>
    <scope>NUCLEOTIDE SEQUENCE [LARGE SCALE GENOMIC DNA]</scope>
    <source>
        <strain evidence="9">KCTC 52274</strain>
    </source>
</reference>
<evidence type="ECO:0000256" key="3">
    <source>
        <dbReference type="ARBA" id="ARBA00022679"/>
    </source>
</evidence>
<comment type="pathway">
    <text evidence="1">Lipid metabolism.</text>
</comment>
<dbReference type="SUPFAM" id="SSF69593">
    <property type="entry name" value="Glycerol-3-phosphate (1)-acyltransferase"/>
    <property type="match status" value="1"/>
</dbReference>
<keyword evidence="4" id="KW-0443">Lipid metabolism</keyword>
<dbReference type="RefSeq" id="WP_378293553.1">
    <property type="nucleotide sequence ID" value="NZ_JBHULE010000019.1"/>
</dbReference>
<proteinExistence type="predicted"/>
<evidence type="ECO:0000259" key="7">
    <source>
        <dbReference type="SMART" id="SM00563"/>
    </source>
</evidence>
<evidence type="ECO:0000256" key="1">
    <source>
        <dbReference type="ARBA" id="ARBA00005189"/>
    </source>
</evidence>
<keyword evidence="2" id="KW-0444">Lipid biosynthesis</keyword>
<keyword evidence="6" id="KW-1133">Transmembrane helix</keyword>
<dbReference type="PANTHER" id="PTHR10434">
    <property type="entry name" value="1-ACYL-SN-GLYCEROL-3-PHOSPHATE ACYLTRANSFERASE"/>
    <property type="match status" value="1"/>
</dbReference>
<dbReference type="GO" id="GO:0016746">
    <property type="term" value="F:acyltransferase activity"/>
    <property type="evidence" value="ECO:0007669"/>
    <property type="project" value="UniProtKB-KW"/>
</dbReference>
<feature type="transmembrane region" description="Helical" evidence="6">
    <location>
        <begin position="52"/>
        <end position="72"/>
    </location>
</feature>
<evidence type="ECO:0000256" key="5">
    <source>
        <dbReference type="ARBA" id="ARBA00023315"/>
    </source>
</evidence>
<name>A0ABW5LG21_9FLAO</name>
<gene>
    <name evidence="8" type="ORF">ACFSR1_14100</name>
</gene>
<comment type="caution">
    <text evidence="8">The sequence shown here is derived from an EMBL/GenBank/DDBJ whole genome shotgun (WGS) entry which is preliminary data.</text>
</comment>
<organism evidence="8 9">
    <name type="scientific">Aquimarina rubra</name>
    <dbReference type="NCBI Taxonomy" id="1920033"/>
    <lineage>
        <taxon>Bacteria</taxon>
        <taxon>Pseudomonadati</taxon>
        <taxon>Bacteroidota</taxon>
        <taxon>Flavobacteriia</taxon>
        <taxon>Flavobacteriales</taxon>
        <taxon>Flavobacteriaceae</taxon>
        <taxon>Aquimarina</taxon>
    </lineage>
</organism>
<dbReference type="InterPro" id="IPR002123">
    <property type="entry name" value="Plipid/glycerol_acylTrfase"/>
</dbReference>
<keyword evidence="3" id="KW-0808">Transferase</keyword>
<dbReference type="EMBL" id="JBHULE010000019">
    <property type="protein sequence ID" value="MFD2563808.1"/>
    <property type="molecule type" value="Genomic_DNA"/>
</dbReference>
<dbReference type="SMART" id="SM00563">
    <property type="entry name" value="PlsC"/>
    <property type="match status" value="1"/>
</dbReference>
<evidence type="ECO:0000256" key="4">
    <source>
        <dbReference type="ARBA" id="ARBA00023098"/>
    </source>
</evidence>
<keyword evidence="6" id="KW-0472">Membrane</keyword>
<dbReference type="PANTHER" id="PTHR10434:SF64">
    <property type="entry name" value="1-ACYL-SN-GLYCEROL-3-PHOSPHATE ACYLTRANSFERASE-RELATED"/>
    <property type="match status" value="1"/>
</dbReference>
<dbReference type="Proteomes" id="UP001597319">
    <property type="component" value="Unassembled WGS sequence"/>
</dbReference>
<feature type="transmembrane region" description="Helical" evidence="6">
    <location>
        <begin position="12"/>
        <end position="32"/>
    </location>
</feature>
<evidence type="ECO:0000256" key="6">
    <source>
        <dbReference type="SAM" id="Phobius"/>
    </source>
</evidence>
<keyword evidence="5 8" id="KW-0012">Acyltransferase</keyword>
<protein>
    <submittedName>
        <fullName evidence="8">Lysophospholipid acyltransferase family protein</fullName>
    </submittedName>
</protein>
<evidence type="ECO:0000313" key="8">
    <source>
        <dbReference type="EMBL" id="MFD2563808.1"/>
    </source>
</evidence>
<sequence>MLREGMGALKRIVSYPLSIVFYLFFGLTLLIFHPLQWLGVKLGGAKGHRGMINLMNLCLLRCLHFLGVTFSFKNEHKLPKDRSLIIVSNHQSMFDIPLISWYLRRHKPKFISKIELGSGIPSISFNLRHGGHALIDRKNSKQSIPEISRFGKFIAKNKFSAVIFPEGTRSRNGEPKQFAPTGLKILFKNAPEALVVPVTINNSWKLVRFGNFPMGIGLHLTLEVKEPVDGESLTTEEILDITEKRVISTIKT</sequence>
<evidence type="ECO:0000313" key="9">
    <source>
        <dbReference type="Proteomes" id="UP001597319"/>
    </source>
</evidence>
<evidence type="ECO:0000256" key="2">
    <source>
        <dbReference type="ARBA" id="ARBA00022516"/>
    </source>
</evidence>
<dbReference type="Pfam" id="PF01553">
    <property type="entry name" value="Acyltransferase"/>
    <property type="match status" value="1"/>
</dbReference>
<feature type="domain" description="Phospholipid/glycerol acyltransferase" evidence="7">
    <location>
        <begin position="84"/>
        <end position="203"/>
    </location>
</feature>
<accession>A0ABW5LG21</accession>
<keyword evidence="9" id="KW-1185">Reference proteome</keyword>
<dbReference type="CDD" id="cd07989">
    <property type="entry name" value="LPLAT_AGPAT-like"/>
    <property type="match status" value="1"/>
</dbReference>